<feature type="domain" description="DUF7418" evidence="1">
    <location>
        <begin position="3"/>
        <end position="80"/>
    </location>
</feature>
<accession>A0A5P8PHP0</accession>
<name>A0A5P8PHP0_9CAUD</name>
<dbReference type="Proteomes" id="UP000326777">
    <property type="component" value="Genome"/>
</dbReference>
<evidence type="ECO:0000259" key="1">
    <source>
        <dbReference type="Pfam" id="PF24193"/>
    </source>
</evidence>
<organism evidence="2 3">
    <name type="scientific">Serratia phage Muldoon</name>
    <dbReference type="NCBI Taxonomy" id="2601678"/>
    <lineage>
        <taxon>Viruses</taxon>
        <taxon>Duplodnaviria</taxon>
        <taxon>Heunggongvirae</taxon>
        <taxon>Uroviricota</taxon>
        <taxon>Caudoviricetes</taxon>
        <taxon>Muldoonvirus</taxon>
        <taxon>Muldoonvirus muldoon</taxon>
    </lineage>
</organism>
<sequence>MAIKPFNVSDSGEVNLRGEHRAGKVWAKNVVIHAEDLHYGVLYCDELILGYPGENDPNLEELEEDDRIYYGIVHVRDVVMPVKELE</sequence>
<protein>
    <recommendedName>
        <fullName evidence="1">DUF7418 domain-containing protein</fullName>
    </recommendedName>
</protein>
<gene>
    <name evidence="2" type="ORF">CPT_Muldoon_260</name>
</gene>
<evidence type="ECO:0000313" key="3">
    <source>
        <dbReference type="Proteomes" id="UP000326777"/>
    </source>
</evidence>
<keyword evidence="3" id="KW-1185">Reference proteome</keyword>
<dbReference type="EMBL" id="MN095771">
    <property type="protein sequence ID" value="QFR56211.1"/>
    <property type="molecule type" value="Genomic_DNA"/>
</dbReference>
<dbReference type="InterPro" id="IPR055841">
    <property type="entry name" value="DUF7418"/>
</dbReference>
<dbReference type="Pfam" id="PF24193">
    <property type="entry name" value="DUF7418"/>
    <property type="match status" value="1"/>
</dbReference>
<evidence type="ECO:0000313" key="2">
    <source>
        <dbReference type="EMBL" id="QFR56211.1"/>
    </source>
</evidence>
<proteinExistence type="predicted"/>
<reference evidence="3" key="1">
    <citation type="submission" date="2019-06" db="EMBL/GenBank/DDBJ databases">
        <title>Complete genome sequence of Serratia marcescens phage Muldoon.</title>
        <authorList>
            <person name="Campbell S."/>
            <person name="Atkinson C."/>
            <person name="Moreland R."/>
            <person name="Liu M."/>
            <person name="Ramsey J."/>
            <person name="Leavitt J."/>
        </authorList>
    </citation>
    <scope>NUCLEOTIDE SEQUENCE [LARGE SCALE GENOMIC DNA]</scope>
</reference>